<comment type="caution">
    <text evidence="2">The sequence shown here is derived from an EMBL/GenBank/DDBJ whole genome shotgun (WGS) entry which is preliminary data.</text>
</comment>
<proteinExistence type="predicted"/>
<dbReference type="Proteomes" id="UP000177913">
    <property type="component" value="Unassembled WGS sequence"/>
</dbReference>
<keyword evidence="1" id="KW-1133">Transmembrane helix</keyword>
<keyword evidence="1" id="KW-0472">Membrane</keyword>
<evidence type="ECO:0000256" key="1">
    <source>
        <dbReference type="SAM" id="Phobius"/>
    </source>
</evidence>
<dbReference type="InterPro" id="IPR043993">
    <property type="entry name" value="T4SS_pilin"/>
</dbReference>
<dbReference type="EMBL" id="MFZO01000044">
    <property type="protein sequence ID" value="OGK23665.1"/>
    <property type="molecule type" value="Genomic_DNA"/>
</dbReference>
<accession>A0A1F7GXV2</accession>
<evidence type="ECO:0000313" key="2">
    <source>
        <dbReference type="EMBL" id="OGK23665.1"/>
    </source>
</evidence>
<feature type="transmembrane region" description="Helical" evidence="1">
    <location>
        <begin position="28"/>
        <end position="50"/>
    </location>
</feature>
<evidence type="ECO:0000313" key="3">
    <source>
        <dbReference type="Proteomes" id="UP000177913"/>
    </source>
</evidence>
<organism evidence="2 3">
    <name type="scientific">Candidatus Roizmanbacteria bacterium RIFCSPHIGHO2_02_FULL_38_11</name>
    <dbReference type="NCBI Taxonomy" id="1802039"/>
    <lineage>
        <taxon>Bacteria</taxon>
        <taxon>Candidatus Roizmaniibacteriota</taxon>
    </lineage>
</organism>
<reference evidence="2 3" key="1">
    <citation type="journal article" date="2016" name="Nat. Commun.">
        <title>Thousands of microbial genomes shed light on interconnected biogeochemical processes in an aquifer system.</title>
        <authorList>
            <person name="Anantharaman K."/>
            <person name="Brown C.T."/>
            <person name="Hug L.A."/>
            <person name="Sharon I."/>
            <person name="Castelle C.J."/>
            <person name="Probst A.J."/>
            <person name="Thomas B.C."/>
            <person name="Singh A."/>
            <person name="Wilkins M.J."/>
            <person name="Karaoz U."/>
            <person name="Brodie E.L."/>
            <person name="Williams K.H."/>
            <person name="Hubbard S.S."/>
            <person name="Banfield J.F."/>
        </authorList>
    </citation>
    <scope>NUCLEOTIDE SEQUENCE [LARGE SCALE GENOMIC DNA]</scope>
</reference>
<feature type="transmembrane region" description="Helical" evidence="1">
    <location>
        <begin position="71"/>
        <end position="95"/>
    </location>
</feature>
<dbReference type="Pfam" id="PF18895">
    <property type="entry name" value="T4SS_pilin"/>
    <property type="match status" value="1"/>
</dbReference>
<gene>
    <name evidence="2" type="ORF">A3C25_00935</name>
</gene>
<protein>
    <submittedName>
        <fullName evidence="2">Uncharacterized protein</fullName>
    </submittedName>
</protein>
<sequence>MNVYAIDFSDPTVNPLAKFAKVADLMNIFLPLLIIGAAFILLVMLLYGGYLRIIAGDSPENVAKAQKTMTFAILGLIVVIIAFVIVKLITVIFGISSPF</sequence>
<keyword evidence="1" id="KW-0812">Transmembrane</keyword>
<name>A0A1F7GXV2_9BACT</name>
<dbReference type="AlphaFoldDB" id="A0A1F7GXV2"/>